<organism evidence="1 2">
    <name type="scientific">Paramecium primaurelia</name>
    <dbReference type="NCBI Taxonomy" id="5886"/>
    <lineage>
        <taxon>Eukaryota</taxon>
        <taxon>Sar</taxon>
        <taxon>Alveolata</taxon>
        <taxon>Ciliophora</taxon>
        <taxon>Intramacronucleata</taxon>
        <taxon>Oligohymenophorea</taxon>
        <taxon>Peniculida</taxon>
        <taxon>Parameciidae</taxon>
        <taxon>Paramecium</taxon>
    </lineage>
</organism>
<protein>
    <submittedName>
        <fullName evidence="1">Uncharacterized protein</fullName>
    </submittedName>
</protein>
<evidence type="ECO:0000313" key="1">
    <source>
        <dbReference type="EMBL" id="CAD8078127.1"/>
    </source>
</evidence>
<comment type="caution">
    <text evidence="1">The sequence shown here is derived from an EMBL/GenBank/DDBJ whole genome shotgun (WGS) entry which is preliminary data.</text>
</comment>
<dbReference type="AlphaFoldDB" id="A0A8S1MD09"/>
<name>A0A8S1MD09_PARPR</name>
<accession>A0A8S1MD09</accession>
<proteinExistence type="predicted"/>
<evidence type="ECO:0000313" key="2">
    <source>
        <dbReference type="Proteomes" id="UP000688137"/>
    </source>
</evidence>
<dbReference type="OMA" id="FMEQMTI"/>
<dbReference type="Proteomes" id="UP000688137">
    <property type="component" value="Unassembled WGS sequence"/>
</dbReference>
<dbReference type="EMBL" id="CAJJDM010000060">
    <property type="protein sequence ID" value="CAD8078127.1"/>
    <property type="molecule type" value="Genomic_DNA"/>
</dbReference>
<reference evidence="1" key="1">
    <citation type="submission" date="2021-01" db="EMBL/GenBank/DDBJ databases">
        <authorList>
            <consortium name="Genoscope - CEA"/>
            <person name="William W."/>
        </authorList>
    </citation>
    <scope>NUCLEOTIDE SEQUENCE</scope>
</reference>
<gene>
    <name evidence="1" type="ORF">PPRIM_AZ9-3.1.T0590178</name>
</gene>
<keyword evidence="2" id="KW-1185">Reference proteome</keyword>
<sequence length="332" mass="39001">MQDFLDYSGIQSNEKTMLLDISAIPFIEEKFTDDLINQQLILLRSQDIIKEPNNDKQLTNAAIQLKKKVIASLEKYSQLLICKDNSIRQVIKQDLILINQEYQVLLNMVDQSEKVSDEVYQIIKLLGEFMEQMTIKSNEKKDILYSKTLSDQQQIYKNQSESQQTNSYESFQKQRSLPIKLYQKQNNNSFESDESTIISNQTVSAINNKIQKLISILKSNQEYQIMINLAQEILNNSDNNDTFRRLRQLSKQYEDPEIKKLVKVCYLKQLAQEQSQTNTSKREFYDLVIKIKSQIPENNKIHKMMISSLYDEIVKKGVPNSEWESYMKQLYN</sequence>